<evidence type="ECO:0000313" key="4">
    <source>
        <dbReference type="Proteomes" id="UP000298493"/>
    </source>
</evidence>
<feature type="signal peptide" evidence="2">
    <location>
        <begin position="1"/>
        <end position="20"/>
    </location>
</feature>
<dbReference type="PANTHER" id="PTHR11362">
    <property type="entry name" value="PHOSPHATIDYLETHANOLAMINE-BINDING PROTEIN"/>
    <property type="match status" value="1"/>
</dbReference>
<evidence type="ECO:0008006" key="5">
    <source>
        <dbReference type="Google" id="ProtNLM"/>
    </source>
</evidence>
<proteinExistence type="predicted"/>
<dbReference type="Proteomes" id="UP000298493">
    <property type="component" value="Unassembled WGS sequence"/>
</dbReference>
<feature type="chain" id="PRO_5021263665" description="PEBP-like protein" evidence="2">
    <location>
        <begin position="21"/>
        <end position="517"/>
    </location>
</feature>
<comment type="caution">
    <text evidence="3">The sequence shown here is derived from an EMBL/GenBank/DDBJ whole genome shotgun (WGS) entry which is preliminary data.</text>
</comment>
<accession>A0A4Z1NSU7</accession>
<protein>
    <recommendedName>
        <fullName evidence="5">PEBP-like protein</fullName>
    </recommendedName>
</protein>
<keyword evidence="2" id="KW-0732">Signal</keyword>
<organism evidence="3 4">
    <name type="scientific">Venturia nashicola</name>
    <dbReference type="NCBI Taxonomy" id="86259"/>
    <lineage>
        <taxon>Eukaryota</taxon>
        <taxon>Fungi</taxon>
        <taxon>Dikarya</taxon>
        <taxon>Ascomycota</taxon>
        <taxon>Pezizomycotina</taxon>
        <taxon>Dothideomycetes</taxon>
        <taxon>Pleosporomycetidae</taxon>
        <taxon>Venturiales</taxon>
        <taxon>Venturiaceae</taxon>
        <taxon>Venturia</taxon>
    </lineage>
</organism>
<name>A0A4Z1NSU7_9PEZI</name>
<dbReference type="InterPro" id="IPR035810">
    <property type="entry name" value="PEBP_euk"/>
</dbReference>
<feature type="region of interest" description="Disordered" evidence="1">
    <location>
        <begin position="86"/>
        <end position="127"/>
    </location>
</feature>
<sequence>MLSYTVAVQILLGVAGLTRAQSPPNVFPQVNNALTVQFSGQQVQAGSTLPSSVPQALPTIGIQQQQVVQSGARYLMVMVDLDALEKSGTTGNTKNKRETDASAAPAAPAATDAAQQPDDPEHSGGRNTYLHAMIQDYQLTGGNSGFGNGASLLQTGTNGPVQWQAPNPQGQTHRYMMMLFDQPSGFVVPSGLQQQVQNRQNFDLRDFMQQANLPLPRFGSWFIVNNGNGNSNNNGGLGVSTQTSTYFTVSTAIVSVSGLNGGVSYSTATSSYYTTATSTVGNEVQGSQSTSLSTYTATTTFLNGPTQTFLTISTAVVAGGAFSSGQSLVTYTTTTTFPNGGPTQTFEAVSTSFGQSNGNNGLGSSVYLTTTTYSNGPTQTFLTTSYYGVQSGSTSSGLLFSTGFSGLRTSTSTGQTSVLSFTTDSNGNPSVITTRESTTATLTFTGVSALSRTTYSTTSTGTTYFDGQFATFTSTGLVTSTAAATATGNGAGRAVGGIDHTVQKAVVALCGAVLAYL</sequence>
<reference evidence="3 4" key="1">
    <citation type="submission" date="2019-04" db="EMBL/GenBank/DDBJ databases">
        <title>High contiguity whole genome sequence and gene annotation resource for two Venturia nashicola isolates.</title>
        <authorList>
            <person name="Prokchorchik M."/>
            <person name="Won K."/>
            <person name="Lee Y."/>
            <person name="Choi E.D."/>
            <person name="Segonzac C."/>
            <person name="Sohn K.H."/>
        </authorList>
    </citation>
    <scope>NUCLEOTIDE SEQUENCE [LARGE SCALE GENOMIC DNA]</scope>
    <source>
        <strain evidence="3 4">PRI2</strain>
    </source>
</reference>
<feature type="compositionally biased region" description="Low complexity" evidence="1">
    <location>
        <begin position="101"/>
        <end position="117"/>
    </location>
</feature>
<dbReference type="PANTHER" id="PTHR11362:SF82">
    <property type="entry name" value="PHOSPHATIDYLETHANOLAMINE-BINDING PROTEIN 4"/>
    <property type="match status" value="1"/>
</dbReference>
<evidence type="ECO:0000313" key="3">
    <source>
        <dbReference type="EMBL" id="TID13695.1"/>
    </source>
</evidence>
<dbReference type="EMBL" id="SNSC02000025">
    <property type="protein sequence ID" value="TID13695.1"/>
    <property type="molecule type" value="Genomic_DNA"/>
</dbReference>
<keyword evidence="4" id="KW-1185">Reference proteome</keyword>
<dbReference type="SUPFAM" id="SSF49777">
    <property type="entry name" value="PEBP-like"/>
    <property type="match status" value="1"/>
</dbReference>
<gene>
    <name evidence="3" type="ORF">E6O75_ATG01673</name>
</gene>
<evidence type="ECO:0000256" key="2">
    <source>
        <dbReference type="SAM" id="SignalP"/>
    </source>
</evidence>
<dbReference type="Gene3D" id="3.90.280.10">
    <property type="entry name" value="PEBP-like"/>
    <property type="match status" value="1"/>
</dbReference>
<evidence type="ECO:0000256" key="1">
    <source>
        <dbReference type="SAM" id="MobiDB-lite"/>
    </source>
</evidence>
<dbReference type="STRING" id="86259.A0A4Z1NSU7"/>
<dbReference type="AlphaFoldDB" id="A0A4Z1NSU7"/>
<dbReference type="InterPro" id="IPR036610">
    <property type="entry name" value="PEBP-like_sf"/>
</dbReference>
<dbReference type="OrthoDB" id="2506647at2759"/>